<sequence length="111" mass="13462">MIEKKTRKKVINQETQNKEFCYLVQIKSLLTLWIDNIWTEDSDRRLTERNKLRRYLNPNIKESINYCDKIIDELYRRYSVAVIEHGYAPPVVDHDRLLSRRGIARRPTKNR</sequence>
<proteinExistence type="predicted"/>
<dbReference type="EMBL" id="REGN01001287">
    <property type="protein sequence ID" value="RNA35772.1"/>
    <property type="molecule type" value="Genomic_DNA"/>
</dbReference>
<evidence type="ECO:0000313" key="1">
    <source>
        <dbReference type="EMBL" id="RNA35772.1"/>
    </source>
</evidence>
<protein>
    <submittedName>
        <fullName evidence="1">Uncharacterized protein</fullName>
    </submittedName>
</protein>
<dbReference type="Proteomes" id="UP000276133">
    <property type="component" value="Unassembled WGS sequence"/>
</dbReference>
<dbReference type="AlphaFoldDB" id="A0A3M7SJ94"/>
<gene>
    <name evidence="1" type="ORF">BpHYR1_004512</name>
</gene>
<organism evidence="1 2">
    <name type="scientific">Brachionus plicatilis</name>
    <name type="common">Marine rotifer</name>
    <name type="synonym">Brachionus muelleri</name>
    <dbReference type="NCBI Taxonomy" id="10195"/>
    <lineage>
        <taxon>Eukaryota</taxon>
        <taxon>Metazoa</taxon>
        <taxon>Spiralia</taxon>
        <taxon>Gnathifera</taxon>
        <taxon>Rotifera</taxon>
        <taxon>Eurotatoria</taxon>
        <taxon>Monogononta</taxon>
        <taxon>Pseudotrocha</taxon>
        <taxon>Ploima</taxon>
        <taxon>Brachionidae</taxon>
        <taxon>Brachionus</taxon>
    </lineage>
</organism>
<evidence type="ECO:0000313" key="2">
    <source>
        <dbReference type="Proteomes" id="UP000276133"/>
    </source>
</evidence>
<accession>A0A3M7SJ94</accession>
<keyword evidence="2" id="KW-1185">Reference proteome</keyword>
<comment type="caution">
    <text evidence="1">The sequence shown here is derived from an EMBL/GenBank/DDBJ whole genome shotgun (WGS) entry which is preliminary data.</text>
</comment>
<reference evidence="1 2" key="1">
    <citation type="journal article" date="2018" name="Sci. Rep.">
        <title>Genomic signatures of local adaptation to the degree of environmental predictability in rotifers.</title>
        <authorList>
            <person name="Franch-Gras L."/>
            <person name="Hahn C."/>
            <person name="Garcia-Roger E.M."/>
            <person name="Carmona M.J."/>
            <person name="Serra M."/>
            <person name="Gomez A."/>
        </authorList>
    </citation>
    <scope>NUCLEOTIDE SEQUENCE [LARGE SCALE GENOMIC DNA]</scope>
    <source>
        <strain evidence="1">HYR1</strain>
    </source>
</reference>
<name>A0A3M7SJ94_BRAPC</name>